<gene>
    <name evidence="12" type="primary">LOC115815512</name>
</gene>
<dbReference type="InterPro" id="IPR058030">
    <property type="entry name" value="TRIM8/14/16/25/29/45/65_CC"/>
</dbReference>
<evidence type="ECO:0000313" key="12">
    <source>
        <dbReference type="RefSeq" id="XP_030634326.1"/>
    </source>
</evidence>
<dbReference type="PANTHER" id="PTHR25465">
    <property type="entry name" value="B-BOX DOMAIN CONTAINING"/>
    <property type="match status" value="1"/>
</dbReference>
<dbReference type="InterPro" id="IPR051051">
    <property type="entry name" value="E3_ubiq-ligase_TRIM/RNF"/>
</dbReference>
<dbReference type="InterPro" id="IPR000315">
    <property type="entry name" value="Znf_B-box"/>
</dbReference>
<dbReference type="SUPFAM" id="SSF57845">
    <property type="entry name" value="B-box zinc-binding domain"/>
    <property type="match status" value="1"/>
</dbReference>
<accession>A0A6J2VSX9</accession>
<keyword evidence="2" id="KW-0479">Metal-binding</keyword>
<dbReference type="PROSITE" id="PS50089">
    <property type="entry name" value="ZF_RING_2"/>
    <property type="match status" value="1"/>
</dbReference>
<dbReference type="Gene3D" id="4.10.830.40">
    <property type="match status" value="1"/>
</dbReference>
<evidence type="ECO:0000259" key="10">
    <source>
        <dbReference type="PROSITE" id="PS50188"/>
    </source>
</evidence>
<dbReference type="Gene3D" id="3.30.40.10">
    <property type="entry name" value="Zinc/RING finger domain, C3HC4 (zinc finger)"/>
    <property type="match status" value="1"/>
</dbReference>
<dbReference type="InterPro" id="IPR001841">
    <property type="entry name" value="Znf_RING"/>
</dbReference>
<evidence type="ECO:0000256" key="5">
    <source>
        <dbReference type="ARBA" id="ARBA00022859"/>
    </source>
</evidence>
<evidence type="ECO:0000256" key="2">
    <source>
        <dbReference type="ARBA" id="ARBA00022723"/>
    </source>
</evidence>
<evidence type="ECO:0000259" key="8">
    <source>
        <dbReference type="PROSITE" id="PS50089"/>
    </source>
</evidence>
<dbReference type="Pfam" id="PF25600">
    <property type="entry name" value="TRIM_CC"/>
    <property type="match status" value="1"/>
</dbReference>
<dbReference type="SMART" id="SM00184">
    <property type="entry name" value="RING"/>
    <property type="match status" value="1"/>
</dbReference>
<dbReference type="AlphaFoldDB" id="A0A6J2VSX9"/>
<evidence type="ECO:0000313" key="11">
    <source>
        <dbReference type="Proteomes" id="UP000504632"/>
    </source>
</evidence>
<dbReference type="PROSITE" id="PS00518">
    <property type="entry name" value="ZF_RING_1"/>
    <property type="match status" value="1"/>
</dbReference>
<feature type="coiled-coil region" evidence="7">
    <location>
        <begin position="205"/>
        <end position="239"/>
    </location>
</feature>
<dbReference type="Proteomes" id="UP000504632">
    <property type="component" value="Chromosome 6"/>
</dbReference>
<dbReference type="CDD" id="cd19769">
    <property type="entry name" value="Bbox2_TRIM16-like"/>
    <property type="match status" value="1"/>
</dbReference>
<dbReference type="CDD" id="cd16040">
    <property type="entry name" value="SPRY_PRY_SNTX"/>
    <property type="match status" value="1"/>
</dbReference>
<evidence type="ECO:0000256" key="1">
    <source>
        <dbReference type="ARBA" id="ARBA00022588"/>
    </source>
</evidence>
<keyword evidence="3 6" id="KW-0863">Zinc-finger</keyword>
<dbReference type="Gene3D" id="2.60.120.920">
    <property type="match status" value="1"/>
</dbReference>
<dbReference type="GO" id="GO:0005737">
    <property type="term" value="C:cytoplasm"/>
    <property type="evidence" value="ECO:0007669"/>
    <property type="project" value="UniProtKB-ARBA"/>
</dbReference>
<reference evidence="12" key="1">
    <citation type="submission" date="2025-08" db="UniProtKB">
        <authorList>
            <consortium name="RefSeq"/>
        </authorList>
    </citation>
    <scope>IDENTIFICATION</scope>
</reference>
<feature type="domain" description="RING-type" evidence="8">
    <location>
        <begin position="15"/>
        <end position="58"/>
    </location>
</feature>
<name>A0A6J2VSX9_CHACN</name>
<dbReference type="SMART" id="SM00336">
    <property type="entry name" value="BBOX"/>
    <property type="match status" value="1"/>
</dbReference>
<evidence type="ECO:0000256" key="6">
    <source>
        <dbReference type="PROSITE-ProRule" id="PRU00024"/>
    </source>
</evidence>
<keyword evidence="7" id="KW-0175">Coiled coil</keyword>
<feature type="domain" description="B box-type" evidence="9">
    <location>
        <begin position="150"/>
        <end position="190"/>
    </location>
</feature>
<dbReference type="GO" id="GO:0008270">
    <property type="term" value="F:zinc ion binding"/>
    <property type="evidence" value="ECO:0007669"/>
    <property type="project" value="UniProtKB-KW"/>
</dbReference>
<dbReference type="GeneID" id="115815512"/>
<protein>
    <submittedName>
        <fullName evidence="12">Tripartite motif-containing protein 16-like</fullName>
    </submittedName>
</protein>
<keyword evidence="11" id="KW-1185">Reference proteome</keyword>
<dbReference type="SUPFAM" id="SSF57850">
    <property type="entry name" value="RING/U-box"/>
    <property type="match status" value="1"/>
</dbReference>
<keyword evidence="5" id="KW-0391">Immunity</keyword>
<dbReference type="SMART" id="SM00589">
    <property type="entry name" value="PRY"/>
    <property type="match status" value="1"/>
</dbReference>
<evidence type="ECO:0000256" key="4">
    <source>
        <dbReference type="ARBA" id="ARBA00022833"/>
    </source>
</evidence>
<dbReference type="InterPro" id="IPR003877">
    <property type="entry name" value="SPRY_dom"/>
</dbReference>
<dbReference type="OrthoDB" id="6270329at2759"/>
<dbReference type="SMART" id="SM00449">
    <property type="entry name" value="SPRY"/>
    <property type="match status" value="1"/>
</dbReference>
<evidence type="ECO:0000256" key="3">
    <source>
        <dbReference type="ARBA" id="ARBA00022771"/>
    </source>
</evidence>
<dbReference type="SUPFAM" id="SSF49899">
    <property type="entry name" value="Concanavalin A-like lectins/glucanases"/>
    <property type="match status" value="1"/>
</dbReference>
<dbReference type="InterPro" id="IPR013083">
    <property type="entry name" value="Znf_RING/FYVE/PHD"/>
</dbReference>
<feature type="domain" description="B30.2/SPRY" evidence="10">
    <location>
        <begin position="383"/>
        <end position="575"/>
    </location>
</feature>
<dbReference type="InterPro" id="IPR013320">
    <property type="entry name" value="ConA-like_dom_sf"/>
</dbReference>
<sequence>MAEASISIGRDRFICPVCLGPLKDPVTMSCGHIYCMGCIKGYCGQDGQKGVYSCPQCRQNIIQRPVLRKHIILAEVMEKMKKTRLQGAAVRGRCSAGPGDVECDFCIGKKEKAVKSCLTCLASYCQIHLQPHYESPALQKHRLVEASTRLRDRICPRHNTLIELWCQRDKQFMCYLCMLNEHRGHKTVPVIVERTEREKQLGETQRKTQQRIQEREKEVQELRQAVESLRRSAQAAVEDTERIFIELIHSIERRRHEVTELIRDQEKSELSQAEGVLERLEQEIADLRRRDTELEQVSHTEDHIHFLQNFPPLFESEDLPSITVSPHLSFEDVGKSVSQLKERVEGFCKKDFERLSTQVTNIKIPLPYEPRPINGLSEPTNTNAIPPAEPKTREEFLQCYCELTFDPSTANPYLRLSEGNRELYRSTKIQSYWDHPDRFDECFQVLCRESVSERCYWEVEWSRGFGIQIAVAYESICRKGQGKNSLFGRNDQSWSLSCSPNCYSFRHKKKTKLPTVPSSSRIGVYVDHRAGTLSFYSVSDTMTLLHRVHTTFTQPLYPGFLIGPYSDVRLCKLSK</sequence>
<dbReference type="PROSITE" id="PS50119">
    <property type="entry name" value="ZF_BBOX"/>
    <property type="match status" value="1"/>
</dbReference>
<dbReference type="InterPro" id="IPR001870">
    <property type="entry name" value="B30.2/SPRY"/>
</dbReference>
<dbReference type="PRINTS" id="PR01407">
    <property type="entry name" value="BUTYPHLNCDUF"/>
</dbReference>
<evidence type="ECO:0000256" key="7">
    <source>
        <dbReference type="SAM" id="Coils"/>
    </source>
</evidence>
<dbReference type="Gene3D" id="3.30.160.60">
    <property type="entry name" value="Classic Zinc Finger"/>
    <property type="match status" value="1"/>
</dbReference>
<dbReference type="PROSITE" id="PS50188">
    <property type="entry name" value="B302_SPRY"/>
    <property type="match status" value="1"/>
</dbReference>
<proteinExistence type="predicted"/>
<dbReference type="Pfam" id="PF13765">
    <property type="entry name" value="PRY"/>
    <property type="match status" value="1"/>
</dbReference>
<evidence type="ECO:0000259" key="9">
    <source>
        <dbReference type="PROSITE" id="PS50119"/>
    </source>
</evidence>
<dbReference type="InterPro" id="IPR006574">
    <property type="entry name" value="PRY"/>
</dbReference>
<keyword evidence="4" id="KW-0862">Zinc</keyword>
<dbReference type="GO" id="GO:0045087">
    <property type="term" value="P:innate immune response"/>
    <property type="evidence" value="ECO:0007669"/>
    <property type="project" value="UniProtKB-KW"/>
</dbReference>
<keyword evidence="1" id="KW-0399">Innate immunity</keyword>
<dbReference type="InterPro" id="IPR043136">
    <property type="entry name" value="B30.2/SPRY_sf"/>
</dbReference>
<dbReference type="Pfam" id="PF15227">
    <property type="entry name" value="zf-C3HC4_4"/>
    <property type="match status" value="1"/>
</dbReference>
<dbReference type="InterPro" id="IPR003879">
    <property type="entry name" value="Butyrophylin_SPRY"/>
</dbReference>
<feature type="coiled-coil region" evidence="7">
    <location>
        <begin position="263"/>
        <end position="297"/>
    </location>
</feature>
<dbReference type="PANTHER" id="PTHR25465:SF5">
    <property type="entry name" value="E3 UBIQUITIN_ISG15 LIGASE TRIM25-RELATED"/>
    <property type="match status" value="1"/>
</dbReference>
<dbReference type="Pfam" id="PF00643">
    <property type="entry name" value="zf-B_box"/>
    <property type="match status" value="1"/>
</dbReference>
<organism evidence="11 12">
    <name type="scientific">Chanos chanos</name>
    <name type="common">Milkfish</name>
    <name type="synonym">Mugil chanos</name>
    <dbReference type="NCBI Taxonomy" id="29144"/>
    <lineage>
        <taxon>Eukaryota</taxon>
        <taxon>Metazoa</taxon>
        <taxon>Chordata</taxon>
        <taxon>Craniata</taxon>
        <taxon>Vertebrata</taxon>
        <taxon>Euteleostomi</taxon>
        <taxon>Actinopterygii</taxon>
        <taxon>Neopterygii</taxon>
        <taxon>Teleostei</taxon>
        <taxon>Ostariophysi</taxon>
        <taxon>Gonorynchiformes</taxon>
        <taxon>Chanidae</taxon>
        <taxon>Chanos</taxon>
    </lineage>
</organism>
<dbReference type="InParanoid" id="A0A6J2VSX9"/>
<dbReference type="Pfam" id="PF00622">
    <property type="entry name" value="SPRY"/>
    <property type="match status" value="1"/>
</dbReference>
<dbReference type="RefSeq" id="XP_030634326.1">
    <property type="nucleotide sequence ID" value="XM_030778466.1"/>
</dbReference>
<dbReference type="InterPro" id="IPR017907">
    <property type="entry name" value="Znf_RING_CS"/>
</dbReference>